<evidence type="ECO:0000256" key="5">
    <source>
        <dbReference type="ARBA" id="ARBA00023274"/>
    </source>
</evidence>
<evidence type="ECO:0000256" key="7">
    <source>
        <dbReference type="ARBA" id="ARBA00035421"/>
    </source>
</evidence>
<keyword evidence="4" id="KW-0496">Mitochondrion</keyword>
<dbReference type="EMBL" id="LPNL01000004">
    <property type="protein sequence ID" value="OEJ88230.1"/>
    <property type="molecule type" value="Genomic_DNA"/>
</dbReference>
<evidence type="ECO:0000256" key="2">
    <source>
        <dbReference type="ARBA" id="ARBA00009864"/>
    </source>
</evidence>
<comment type="subcellular location">
    <subcellularLocation>
        <location evidence="1">Mitochondrion</location>
    </subcellularLocation>
</comment>
<protein>
    <recommendedName>
        <fullName evidence="6">Small ribosomal subunit protein mS23</fullName>
    </recommendedName>
    <alternativeName>
        <fullName evidence="7">37S ribosomal protein S25, mitochondrial</fullName>
    </alternativeName>
</protein>
<comment type="caution">
    <text evidence="8">The sequence shown here is derived from an EMBL/GenBank/DDBJ whole genome shotgun (WGS) entry which is preliminary data.</text>
</comment>
<reference evidence="9" key="1">
    <citation type="journal article" date="2016" name="Genome Announc.">
        <title>Genome sequences of three species of Hanseniaspora isolated from spontaneous wine fermentations.</title>
        <authorList>
            <person name="Sternes P.R."/>
            <person name="Lee D."/>
            <person name="Kutyna D.R."/>
            <person name="Borneman A.R."/>
        </authorList>
    </citation>
    <scope>NUCLEOTIDE SEQUENCE [LARGE SCALE GENOMIC DNA]</scope>
    <source>
        <strain evidence="9">AWRI3578</strain>
    </source>
</reference>
<dbReference type="AlphaFoldDB" id="A0A1E5RMV4"/>
<accession>A0A1E5RMV4</accession>
<dbReference type="PANTHER" id="PTHR37799:SF1">
    <property type="entry name" value="SMALL RIBOSOMAL SUBUNIT PROTEIN MS23"/>
    <property type="match status" value="1"/>
</dbReference>
<dbReference type="PANTHER" id="PTHR37799">
    <property type="entry name" value="37S RIBOSOMAL PROTEIN S25, MITOCHONDRIAL"/>
    <property type="match status" value="1"/>
</dbReference>
<keyword evidence="9" id="KW-1185">Reference proteome</keyword>
<evidence type="ECO:0000256" key="6">
    <source>
        <dbReference type="ARBA" id="ARBA00035137"/>
    </source>
</evidence>
<evidence type="ECO:0000256" key="4">
    <source>
        <dbReference type="ARBA" id="ARBA00023128"/>
    </source>
</evidence>
<dbReference type="Pfam" id="PF13741">
    <property type="entry name" value="MRP-S25"/>
    <property type="match status" value="1"/>
</dbReference>
<dbReference type="InterPro" id="IPR016939">
    <property type="entry name" value="Ribosomal_mS23_fun"/>
</dbReference>
<keyword evidence="5" id="KW-0687">Ribonucleoprotein</keyword>
<evidence type="ECO:0000256" key="3">
    <source>
        <dbReference type="ARBA" id="ARBA00022980"/>
    </source>
</evidence>
<evidence type="ECO:0000256" key="1">
    <source>
        <dbReference type="ARBA" id="ARBA00004173"/>
    </source>
</evidence>
<organism evidence="8 9">
    <name type="scientific">Hanseniaspora opuntiae</name>
    <dbReference type="NCBI Taxonomy" id="211096"/>
    <lineage>
        <taxon>Eukaryota</taxon>
        <taxon>Fungi</taxon>
        <taxon>Dikarya</taxon>
        <taxon>Ascomycota</taxon>
        <taxon>Saccharomycotina</taxon>
        <taxon>Saccharomycetes</taxon>
        <taxon>Saccharomycodales</taxon>
        <taxon>Saccharomycodaceae</taxon>
        <taxon>Hanseniaspora</taxon>
    </lineage>
</organism>
<name>A0A1E5RMV4_9ASCO</name>
<dbReference type="Proteomes" id="UP000095605">
    <property type="component" value="Unassembled WGS sequence"/>
</dbReference>
<evidence type="ECO:0000313" key="8">
    <source>
        <dbReference type="EMBL" id="OEJ88230.1"/>
    </source>
</evidence>
<sequence>MSKNWKTTKNLIETTSEKLLARVYEKKPVWYDSIMKYPPLKHTVKNHTLNSKNTFTSFDATHGKKTISSYVDPSKEVNFDYLTTLKKKSLLDGSYIKKDIKNMKKLNVRKGLYSNNKADFDESFVGLQFLEDKIQDKFYYQHPWELAVPKLLIESQNKITNLDIDWSVINPRGVQVSGYSVAKRTMYLMKNEELSLLEAYNKALKEFYDIRINEKIEANIAMEENEMYGALYSNYKNGMIDQQFLTEQKHLTQYKDSLHLVLDSNSAN</sequence>
<evidence type="ECO:0000313" key="9">
    <source>
        <dbReference type="Proteomes" id="UP000095605"/>
    </source>
</evidence>
<dbReference type="OrthoDB" id="5542239at2759"/>
<dbReference type="GO" id="GO:0005763">
    <property type="term" value="C:mitochondrial small ribosomal subunit"/>
    <property type="evidence" value="ECO:0007669"/>
    <property type="project" value="InterPro"/>
</dbReference>
<comment type="similarity">
    <text evidence="2">Belongs to the mitochondrion-specific ribosomal protein mS23 family.</text>
</comment>
<proteinExistence type="inferred from homology"/>
<dbReference type="GO" id="GO:0003735">
    <property type="term" value="F:structural constituent of ribosome"/>
    <property type="evidence" value="ECO:0007669"/>
    <property type="project" value="InterPro"/>
</dbReference>
<gene>
    <name evidence="8" type="ORF">AWRI3578_g2068</name>
</gene>
<keyword evidence="3 8" id="KW-0689">Ribosomal protein</keyword>